<feature type="transmembrane region" description="Helical" evidence="1">
    <location>
        <begin position="65"/>
        <end position="90"/>
    </location>
</feature>
<keyword evidence="1" id="KW-1133">Transmembrane helix</keyword>
<sequence>MGVFELSYAEWSKKELNYDFNSVFVLVSVIYLVCTFYDFSLTYITFRLSPDGFFKYELSFVIKEALSGSPLFCMLIVLFVFSPLIIVYGLNAYLVHVYGRSVNEIRVCFFSLYVLSIIHIYGGLTNLVYIVNL</sequence>
<feature type="transmembrane region" description="Helical" evidence="1">
    <location>
        <begin position="110"/>
        <end position="131"/>
    </location>
</feature>
<evidence type="ECO:0000256" key="1">
    <source>
        <dbReference type="SAM" id="Phobius"/>
    </source>
</evidence>
<accession>X0XNL3</accession>
<proteinExistence type="predicted"/>
<keyword evidence="1" id="KW-0472">Membrane</keyword>
<reference evidence="2" key="1">
    <citation type="journal article" date="2014" name="Front. Microbiol.">
        <title>High frequency of phylogenetically diverse reductive dehalogenase-homologous genes in deep subseafloor sedimentary metagenomes.</title>
        <authorList>
            <person name="Kawai M."/>
            <person name="Futagami T."/>
            <person name="Toyoda A."/>
            <person name="Takaki Y."/>
            <person name="Nishi S."/>
            <person name="Hori S."/>
            <person name="Arai W."/>
            <person name="Tsubouchi T."/>
            <person name="Morono Y."/>
            <person name="Uchiyama I."/>
            <person name="Ito T."/>
            <person name="Fujiyama A."/>
            <person name="Inagaki F."/>
            <person name="Takami H."/>
        </authorList>
    </citation>
    <scope>NUCLEOTIDE SEQUENCE</scope>
    <source>
        <strain evidence="2">Expedition CK06-06</strain>
    </source>
</reference>
<feature type="transmembrane region" description="Helical" evidence="1">
    <location>
        <begin position="20"/>
        <end position="44"/>
    </location>
</feature>
<keyword evidence="1" id="KW-0812">Transmembrane</keyword>
<comment type="caution">
    <text evidence="2">The sequence shown here is derived from an EMBL/GenBank/DDBJ whole genome shotgun (WGS) entry which is preliminary data.</text>
</comment>
<organism evidence="2">
    <name type="scientific">marine sediment metagenome</name>
    <dbReference type="NCBI Taxonomy" id="412755"/>
    <lineage>
        <taxon>unclassified sequences</taxon>
        <taxon>metagenomes</taxon>
        <taxon>ecological metagenomes</taxon>
    </lineage>
</organism>
<gene>
    <name evidence="2" type="ORF">S01H1_80045</name>
</gene>
<dbReference type="EMBL" id="BARS01054014">
    <property type="protein sequence ID" value="GAG44764.1"/>
    <property type="molecule type" value="Genomic_DNA"/>
</dbReference>
<dbReference type="AlphaFoldDB" id="X0XNL3"/>
<evidence type="ECO:0000313" key="2">
    <source>
        <dbReference type="EMBL" id="GAG44764.1"/>
    </source>
</evidence>
<name>X0XNL3_9ZZZZ</name>
<protein>
    <submittedName>
        <fullName evidence="2">Uncharacterized protein</fullName>
    </submittedName>
</protein>